<evidence type="ECO:0000313" key="3">
    <source>
        <dbReference type="EMBL" id="HIU55672.1"/>
    </source>
</evidence>
<name>A0A9D1SDK5_9BACT</name>
<sequence>MGSNFKRKQIMKIGISIFFLLVIINIGNVSGRKSLPRVIITSDGEVDDKSSFIRYLMYCNHFKTEGLIYTNSKWQKHGHGVVWMQEYIDLWDKYRKNLLKHASGYPTADDLKSVIFAGNMDVRYLNYPGALESDGAKHILKILLDKNPDPVWIQAWGGTNTIAQALSILRKDYSPEDIGRALSKIRIYAIDDQDETGSWIRKEFPQIFFIRSWQFTALNYQHEGHPYSKDKIFSENWMTENVKSGHGDLGASYPQSYFSEGDSPAFFYLINNGLYAPEHPEFGCWGGRFVNQGERFYSDAVDGGDRLHGQWIWLKDIQNDFAARMDWCVKSYKEANHYPVIPQSLPSVIAAKAGETVQIDAGKCKDPDKDNLYYEWQHYQFAGVNPYSRKVTIKGENTSRARILIPEDASGKELHLILTVRDDGIPSLASYKRIIVAVN</sequence>
<dbReference type="Pfam" id="PF21027">
    <property type="entry name" value="Sde0182_C"/>
    <property type="match status" value="1"/>
</dbReference>
<proteinExistence type="predicted"/>
<evidence type="ECO:0000259" key="1">
    <source>
        <dbReference type="Pfam" id="PF07632"/>
    </source>
</evidence>
<feature type="domain" description="Cellulose-binding Sde182 C-terminal" evidence="2">
    <location>
        <begin position="356"/>
        <end position="438"/>
    </location>
</feature>
<feature type="domain" description="Cellulose-binding Sde182 nucleoside hydrolase-like" evidence="1">
    <location>
        <begin position="37"/>
        <end position="289"/>
    </location>
</feature>
<gene>
    <name evidence="3" type="ORF">IAB03_07710</name>
</gene>
<reference evidence="3" key="1">
    <citation type="submission" date="2020-10" db="EMBL/GenBank/DDBJ databases">
        <authorList>
            <person name="Gilroy R."/>
        </authorList>
    </citation>
    <scope>NUCLEOTIDE SEQUENCE</scope>
    <source>
        <strain evidence="3">CHK158-818</strain>
    </source>
</reference>
<dbReference type="Pfam" id="PF07632">
    <property type="entry name" value="Sde182_NH-like"/>
    <property type="match status" value="1"/>
</dbReference>
<evidence type="ECO:0000313" key="4">
    <source>
        <dbReference type="Proteomes" id="UP000824112"/>
    </source>
</evidence>
<protein>
    <submittedName>
        <fullName evidence="3">DUF1593 domain-containing protein</fullName>
    </submittedName>
</protein>
<organism evidence="3 4">
    <name type="scientific">Candidatus Gallibacteroides avistercoris</name>
    <dbReference type="NCBI Taxonomy" id="2840833"/>
    <lineage>
        <taxon>Bacteria</taxon>
        <taxon>Pseudomonadati</taxon>
        <taxon>Bacteroidota</taxon>
        <taxon>Bacteroidia</taxon>
        <taxon>Bacteroidales</taxon>
        <taxon>Bacteroidaceae</taxon>
        <taxon>Bacteroidaceae incertae sedis</taxon>
        <taxon>Candidatus Gallibacteroides</taxon>
    </lineage>
</organism>
<dbReference type="Gene3D" id="3.90.245.10">
    <property type="entry name" value="Ribonucleoside hydrolase-like"/>
    <property type="match status" value="1"/>
</dbReference>
<dbReference type="GO" id="GO:0016799">
    <property type="term" value="F:hydrolase activity, hydrolyzing N-glycosyl compounds"/>
    <property type="evidence" value="ECO:0007669"/>
    <property type="project" value="InterPro"/>
</dbReference>
<dbReference type="InterPro" id="IPR036452">
    <property type="entry name" value="Ribo_hydro-like"/>
</dbReference>
<reference evidence="3" key="2">
    <citation type="journal article" date="2021" name="PeerJ">
        <title>Extensive microbial diversity within the chicken gut microbiome revealed by metagenomics and culture.</title>
        <authorList>
            <person name="Gilroy R."/>
            <person name="Ravi A."/>
            <person name="Getino M."/>
            <person name="Pursley I."/>
            <person name="Horton D.L."/>
            <person name="Alikhan N.F."/>
            <person name="Baker D."/>
            <person name="Gharbi K."/>
            <person name="Hall N."/>
            <person name="Watson M."/>
            <person name="Adriaenssens E.M."/>
            <person name="Foster-Nyarko E."/>
            <person name="Jarju S."/>
            <person name="Secka A."/>
            <person name="Antonio M."/>
            <person name="Oren A."/>
            <person name="Chaudhuri R.R."/>
            <person name="La Ragione R."/>
            <person name="Hildebrand F."/>
            <person name="Pallen M.J."/>
        </authorList>
    </citation>
    <scope>NUCLEOTIDE SEQUENCE</scope>
    <source>
        <strain evidence="3">CHK158-818</strain>
    </source>
</reference>
<dbReference type="Proteomes" id="UP000824112">
    <property type="component" value="Unassembled WGS sequence"/>
</dbReference>
<accession>A0A9D1SDK5</accession>
<evidence type="ECO:0000259" key="2">
    <source>
        <dbReference type="Pfam" id="PF21027"/>
    </source>
</evidence>
<comment type="caution">
    <text evidence="3">The sequence shown here is derived from an EMBL/GenBank/DDBJ whole genome shotgun (WGS) entry which is preliminary data.</text>
</comment>
<dbReference type="InterPro" id="IPR048527">
    <property type="entry name" value="Sde182_C"/>
</dbReference>
<dbReference type="Gene3D" id="2.60.40.10">
    <property type="entry name" value="Immunoglobulins"/>
    <property type="match status" value="1"/>
</dbReference>
<dbReference type="EMBL" id="DVNA01000172">
    <property type="protein sequence ID" value="HIU55672.1"/>
    <property type="molecule type" value="Genomic_DNA"/>
</dbReference>
<dbReference type="AlphaFoldDB" id="A0A9D1SDK5"/>
<dbReference type="InterPro" id="IPR011483">
    <property type="entry name" value="Sde182_NH-like"/>
</dbReference>
<dbReference type="InterPro" id="IPR013783">
    <property type="entry name" value="Ig-like_fold"/>
</dbReference>